<dbReference type="InterPro" id="IPR015943">
    <property type="entry name" value="WD40/YVTN_repeat-like_dom_sf"/>
</dbReference>
<dbReference type="STRING" id="543379.A0A232EFX3"/>
<dbReference type="Gene3D" id="2.130.10.10">
    <property type="entry name" value="YVTN repeat-like/Quinoprotein amine dehydrogenase"/>
    <property type="match status" value="2"/>
</dbReference>
<comment type="subcellular location">
    <subcellularLocation>
        <location evidence="1">Cell projection</location>
        <location evidence="1">Cilium</location>
    </subcellularLocation>
</comment>
<organism evidence="8 9">
    <name type="scientific">Trichomalopsis sarcophagae</name>
    <dbReference type="NCBI Taxonomy" id="543379"/>
    <lineage>
        <taxon>Eukaryota</taxon>
        <taxon>Metazoa</taxon>
        <taxon>Ecdysozoa</taxon>
        <taxon>Arthropoda</taxon>
        <taxon>Hexapoda</taxon>
        <taxon>Insecta</taxon>
        <taxon>Pterygota</taxon>
        <taxon>Neoptera</taxon>
        <taxon>Endopterygota</taxon>
        <taxon>Hymenoptera</taxon>
        <taxon>Apocrita</taxon>
        <taxon>Proctotrupomorpha</taxon>
        <taxon>Chalcidoidea</taxon>
        <taxon>Pteromalidae</taxon>
        <taxon>Pteromalinae</taxon>
        <taxon>Trichomalopsis</taxon>
    </lineage>
</organism>
<feature type="repeat" description="WD" evidence="4">
    <location>
        <begin position="108"/>
        <end position="140"/>
    </location>
</feature>
<dbReference type="PANTHER" id="PTHR24098">
    <property type="entry name" value="OUTER SEGMENT 5"/>
    <property type="match status" value="1"/>
</dbReference>
<dbReference type="Gene3D" id="1.25.40.470">
    <property type="match status" value="1"/>
</dbReference>
<dbReference type="PROSITE" id="PS50294">
    <property type="entry name" value="WD_REPEATS_REGION"/>
    <property type="match status" value="1"/>
</dbReference>
<reference evidence="8 9" key="1">
    <citation type="journal article" date="2017" name="Curr. Biol.">
        <title>The Evolution of Venom by Co-option of Single-Copy Genes.</title>
        <authorList>
            <person name="Martinson E.O."/>
            <person name="Mrinalini"/>
            <person name="Kelkar Y.D."/>
            <person name="Chang C.H."/>
            <person name="Werren J.H."/>
        </authorList>
    </citation>
    <scope>NUCLEOTIDE SEQUENCE [LARGE SCALE GENOMIC DNA]</scope>
    <source>
        <strain evidence="8 9">Alberta</strain>
        <tissue evidence="8">Whole body</tissue>
    </source>
</reference>
<name>A0A232EFX3_9HYME</name>
<dbReference type="Pfam" id="PF23387">
    <property type="entry name" value="TPR_IFT80_172"/>
    <property type="match status" value="1"/>
</dbReference>
<dbReference type="OrthoDB" id="408728at2759"/>
<evidence type="ECO:0000313" key="8">
    <source>
        <dbReference type="EMBL" id="OXU17212.1"/>
    </source>
</evidence>
<dbReference type="PANTHER" id="PTHR24098:SF0">
    <property type="entry name" value="OUTER SEGMENT 5"/>
    <property type="match status" value="1"/>
</dbReference>
<feature type="compositionally biased region" description="Polar residues" evidence="5">
    <location>
        <begin position="822"/>
        <end position="832"/>
    </location>
</feature>
<proteinExistence type="predicted"/>
<feature type="compositionally biased region" description="Basic and acidic residues" evidence="5">
    <location>
        <begin position="786"/>
        <end position="821"/>
    </location>
</feature>
<dbReference type="EMBL" id="NNAY01004935">
    <property type="protein sequence ID" value="OXU17212.1"/>
    <property type="molecule type" value="Genomic_DNA"/>
</dbReference>
<accession>A0A232EFX3</accession>
<dbReference type="InterPro" id="IPR001680">
    <property type="entry name" value="WD40_rpt"/>
</dbReference>
<feature type="region of interest" description="Disordered" evidence="5">
    <location>
        <begin position="782"/>
        <end position="832"/>
    </location>
</feature>
<dbReference type="Pfam" id="PF00400">
    <property type="entry name" value="WD40"/>
    <property type="match status" value="2"/>
</dbReference>
<evidence type="ECO:0000259" key="6">
    <source>
        <dbReference type="Pfam" id="PF23335"/>
    </source>
</evidence>
<dbReference type="Proteomes" id="UP000215335">
    <property type="component" value="Unassembled WGS sequence"/>
</dbReference>
<dbReference type="InterPro" id="IPR036322">
    <property type="entry name" value="WD40_repeat_dom_sf"/>
</dbReference>
<feature type="domain" description="IFT80 second beta-propeller" evidence="6">
    <location>
        <begin position="327"/>
        <end position="625"/>
    </location>
</feature>
<dbReference type="InterPro" id="IPR056456">
    <property type="entry name" value="Beta-prop_IFT80_2nd"/>
</dbReference>
<keyword evidence="2" id="KW-0969">Cilium</keyword>
<sequence length="832" mass="92852">MRFKISQQGPNRHRKTVTCVAWIASDEVYSCGDDHQLMSWKFEGGTINAKVVTEFPDDFHPTDMSWHPRPAQSNLGAVKKQAMDVLLITTSDGKFHLVSKTGRIEKSVSAHNGATISGKWSYDGSALFTAGEDGQIKIWSRSGMLRSTAIRGSQSVFASAWSPDNSAIIYSQGSHLLIQSLTTSSKPQRWAAHEGLILTVSWNQFHGLIVSGAEDCRHKVWDSKGNLLYASVVGDHPITAVNWCFSGNYFAVGSFNTLKLCDKTGVSVLLLYKYTILKALIRCDSQWPHSLEKVQSGSIYDIAWSSDGTQVALACSSGSVLIAHTIEKKLEYKGFEATLVKRKAIQVTDLSSDVNEILDIADRVIQLEFGFEHLVVVTPSQCHIYSVSNWNTPAIFDLKNGSVSAVLLTDKHFLLVEWNVLSLYNYQGRSIGTPKWKGMTPEPIYPPCISVCRDTLVVRDQSNHKLLHVLEISPKKPVTEAQPYTHVQDVLSLALNYVGGVTDRQLALIDVNRDLFLVSIRSAGFGRVCKIAVMAQNIAWATDANVLAGMLEATLSVWLCPNCVHYSDRKVIRKTRVDKDSSKVQSSINISHESEFGKHPTIVRVSNGLVTVRRGDGALVVSSFYTFFTSLHHHILNGRWEEAVSLCRIVQNETLWTCMAVMAIDSKQLNIAEEACAAIGRYDKVDYIRYIKKLPNEMERLAEMTLLAGDLLAAEGILLQNGLVPEAIRINIAMYNWNRALELALKHKKLLGEVLEARKRYLQVLEKKEVNQSFLAVQSNIAKSQAKKEAREREKELEKEKEREAERASRELRRQASDKSSSEAQKATTPEE</sequence>
<dbReference type="GO" id="GO:0030992">
    <property type="term" value="C:intraciliary transport particle B"/>
    <property type="evidence" value="ECO:0007669"/>
    <property type="project" value="TreeGrafter"/>
</dbReference>
<dbReference type="SMART" id="SM00320">
    <property type="entry name" value="WD40"/>
    <property type="match status" value="5"/>
</dbReference>
<keyword evidence="4" id="KW-0853">WD repeat</keyword>
<protein>
    <submittedName>
        <fullName evidence="8">Uncharacterized protein</fullName>
    </submittedName>
</protein>
<evidence type="ECO:0000256" key="5">
    <source>
        <dbReference type="SAM" id="MobiDB-lite"/>
    </source>
</evidence>
<dbReference type="Pfam" id="PF23335">
    <property type="entry name" value="Beta-prop_IFT80_2nd"/>
    <property type="match status" value="1"/>
</dbReference>
<comment type="caution">
    <text evidence="8">The sequence shown here is derived from an EMBL/GenBank/DDBJ whole genome shotgun (WGS) entry which is preliminary data.</text>
</comment>
<evidence type="ECO:0000256" key="3">
    <source>
        <dbReference type="ARBA" id="ARBA00023273"/>
    </source>
</evidence>
<dbReference type="PROSITE" id="PS50082">
    <property type="entry name" value="WD_REPEATS_2"/>
    <property type="match status" value="2"/>
</dbReference>
<dbReference type="AlphaFoldDB" id="A0A232EFX3"/>
<feature type="domain" description="IFT80/172/WDR35 TPR" evidence="7">
    <location>
        <begin position="655"/>
        <end position="801"/>
    </location>
</feature>
<evidence type="ECO:0000256" key="2">
    <source>
        <dbReference type="ARBA" id="ARBA00023069"/>
    </source>
</evidence>
<evidence type="ECO:0000256" key="4">
    <source>
        <dbReference type="PROSITE-ProRule" id="PRU00221"/>
    </source>
</evidence>
<dbReference type="InterPro" id="IPR056157">
    <property type="entry name" value="TPR_IFT80_172_dom"/>
</dbReference>
<dbReference type="GO" id="GO:0060271">
    <property type="term" value="P:cilium assembly"/>
    <property type="evidence" value="ECO:0007669"/>
    <property type="project" value="TreeGrafter"/>
</dbReference>
<keyword evidence="3" id="KW-0966">Cell projection</keyword>
<keyword evidence="9" id="KW-1185">Reference proteome</keyword>
<dbReference type="FunFam" id="2.130.10.10:FF:000298">
    <property type="entry name" value="Intraflagellar transport 80 homolog (Chlamydomonas)"/>
    <property type="match status" value="1"/>
</dbReference>
<feature type="repeat" description="WD" evidence="4">
    <location>
        <begin position="190"/>
        <end position="222"/>
    </location>
</feature>
<dbReference type="SUPFAM" id="SSF50978">
    <property type="entry name" value="WD40 repeat-like"/>
    <property type="match status" value="1"/>
</dbReference>
<gene>
    <name evidence="8" type="ORF">TSAR_001657</name>
</gene>
<dbReference type="SUPFAM" id="SSF101908">
    <property type="entry name" value="Putative isomerase YbhE"/>
    <property type="match status" value="1"/>
</dbReference>
<evidence type="ECO:0000259" key="7">
    <source>
        <dbReference type="Pfam" id="PF23387"/>
    </source>
</evidence>
<evidence type="ECO:0000256" key="1">
    <source>
        <dbReference type="ARBA" id="ARBA00004138"/>
    </source>
</evidence>
<dbReference type="GO" id="GO:0005929">
    <property type="term" value="C:cilium"/>
    <property type="evidence" value="ECO:0007669"/>
    <property type="project" value="UniProtKB-SubCell"/>
</dbReference>
<evidence type="ECO:0000313" key="9">
    <source>
        <dbReference type="Proteomes" id="UP000215335"/>
    </source>
</evidence>